<dbReference type="OrthoDB" id="7851643at2"/>
<organism evidence="2 3">
    <name type="scientific">Paludibacter propionicigenes (strain DSM 17365 / JCM 13257 / WB4)</name>
    <dbReference type="NCBI Taxonomy" id="694427"/>
    <lineage>
        <taxon>Bacteria</taxon>
        <taxon>Pseudomonadati</taxon>
        <taxon>Bacteroidota</taxon>
        <taxon>Bacteroidia</taxon>
        <taxon>Bacteroidales</taxon>
        <taxon>Paludibacteraceae</taxon>
        <taxon>Paludibacter</taxon>
    </lineage>
</organism>
<protein>
    <recommendedName>
        <fullName evidence="1">Streptomycin biosynthesis protein StrF domain-containing protein</fullName>
    </recommendedName>
</protein>
<evidence type="ECO:0000313" key="2">
    <source>
        <dbReference type="EMBL" id="ADQ80084.1"/>
    </source>
</evidence>
<dbReference type="Proteomes" id="UP000008718">
    <property type="component" value="Chromosome"/>
</dbReference>
<dbReference type="RefSeq" id="WP_013445453.1">
    <property type="nucleotide sequence ID" value="NC_014734.1"/>
</dbReference>
<dbReference type="EMBL" id="CP002345">
    <property type="protein sequence ID" value="ADQ80084.1"/>
    <property type="molecule type" value="Genomic_DNA"/>
</dbReference>
<evidence type="ECO:0000313" key="3">
    <source>
        <dbReference type="Proteomes" id="UP000008718"/>
    </source>
</evidence>
<dbReference type="STRING" id="694427.Palpr_1945"/>
<sequence>MLSVIICSRNKTLLDKLTKNISETIGVDYEIIGIDNTFNEHSIFSAYNAGFERSKYPYICFIHEDVCINTENWGKKVIAHLAEPTVGILGLAGSDLVTRIPGSCSGKTSCINIIQSDSSGKKPSVKSFFPENYSETKHPTILLDGVFLCLRRDVMNELRFDEQIGGFHGYDFDIALQATISGYQNYVIYDIELEHFSRGKFQREYIKNLIRVFRKWEKYLPLAGQSINEQRRSQFAKIEEERLLKLTKRLIKFGFSTNEIIAEATHYAGIIQSTKITQKLKLIRFKIFFLRLLYCPHNLLK</sequence>
<accession>E4T5U0</accession>
<reference key="1">
    <citation type="submission" date="2010-11" db="EMBL/GenBank/DDBJ databases">
        <title>The complete genome of Paludibacter propionicigenes DSM 17365.</title>
        <authorList>
            <consortium name="US DOE Joint Genome Institute (JGI-PGF)"/>
            <person name="Lucas S."/>
            <person name="Copeland A."/>
            <person name="Lapidus A."/>
            <person name="Bruce D."/>
            <person name="Goodwin L."/>
            <person name="Pitluck S."/>
            <person name="Kyrpides N."/>
            <person name="Mavromatis K."/>
            <person name="Ivanova N."/>
            <person name="Munk A.C."/>
            <person name="Brettin T."/>
            <person name="Detter J.C."/>
            <person name="Han C."/>
            <person name="Tapia R."/>
            <person name="Land M."/>
            <person name="Hauser L."/>
            <person name="Markowitz V."/>
            <person name="Cheng J.-F."/>
            <person name="Hugenholtz P."/>
            <person name="Woyke T."/>
            <person name="Wu D."/>
            <person name="Gronow S."/>
            <person name="Wellnitz S."/>
            <person name="Brambilla E."/>
            <person name="Klenk H.-P."/>
            <person name="Eisen J.A."/>
        </authorList>
    </citation>
    <scope>NUCLEOTIDE SEQUENCE</scope>
    <source>
        <strain>WB4</strain>
    </source>
</reference>
<dbReference type="eggNOG" id="COG1216">
    <property type="taxonomic scope" value="Bacteria"/>
</dbReference>
<name>E4T5U0_PALPW</name>
<dbReference type="SUPFAM" id="SSF53448">
    <property type="entry name" value="Nucleotide-diphospho-sugar transferases"/>
    <property type="match status" value="1"/>
</dbReference>
<reference evidence="2 3" key="2">
    <citation type="journal article" date="2011" name="Stand. Genomic Sci.">
        <title>Complete genome sequence of Paludibacter propionicigenes type strain (WB4).</title>
        <authorList>
            <person name="Gronow S."/>
            <person name="Munk C."/>
            <person name="Lapidus A."/>
            <person name="Nolan M."/>
            <person name="Lucas S."/>
            <person name="Hammon N."/>
            <person name="Deshpande S."/>
            <person name="Cheng J.F."/>
            <person name="Tapia R."/>
            <person name="Han C."/>
            <person name="Goodwin L."/>
            <person name="Pitluck S."/>
            <person name="Liolios K."/>
            <person name="Ivanova N."/>
            <person name="Mavromatis K."/>
            <person name="Mikhailova N."/>
            <person name="Pati A."/>
            <person name="Chen A."/>
            <person name="Palaniappan K."/>
            <person name="Land M."/>
            <person name="Hauser L."/>
            <person name="Chang Y.J."/>
            <person name="Jeffries C.D."/>
            <person name="Brambilla E."/>
            <person name="Rohde M."/>
            <person name="Goker M."/>
            <person name="Detter J.C."/>
            <person name="Woyke T."/>
            <person name="Bristow J."/>
            <person name="Eisen J.A."/>
            <person name="Markowitz V."/>
            <person name="Hugenholtz P."/>
            <person name="Kyrpides N.C."/>
            <person name="Klenk H.P."/>
        </authorList>
    </citation>
    <scope>NUCLEOTIDE SEQUENCE [LARGE SCALE GENOMIC DNA]</scope>
    <source>
        <strain evidence="3">DSM 17365 / JCM 13257 / WB4</strain>
    </source>
</reference>
<dbReference type="InterPro" id="IPR059123">
    <property type="entry name" value="StrF_dom"/>
</dbReference>
<feature type="domain" description="Streptomycin biosynthesis protein StrF" evidence="1">
    <location>
        <begin position="4"/>
        <end position="187"/>
    </location>
</feature>
<dbReference type="InterPro" id="IPR029044">
    <property type="entry name" value="Nucleotide-diphossugar_trans"/>
</dbReference>
<gene>
    <name evidence="2" type="ordered locus">Palpr_1945</name>
</gene>
<proteinExistence type="predicted"/>
<dbReference type="KEGG" id="ppn:Palpr_1945"/>
<evidence type="ECO:0000259" key="1">
    <source>
        <dbReference type="Pfam" id="PF13712"/>
    </source>
</evidence>
<dbReference type="Gene3D" id="3.90.550.10">
    <property type="entry name" value="Spore Coat Polysaccharide Biosynthesis Protein SpsA, Chain A"/>
    <property type="match status" value="1"/>
</dbReference>
<dbReference type="Pfam" id="PF13712">
    <property type="entry name" value="Glyco_tranf_2_5"/>
    <property type="match status" value="1"/>
</dbReference>
<dbReference type="AlphaFoldDB" id="E4T5U0"/>
<keyword evidence="3" id="KW-1185">Reference proteome</keyword>
<dbReference type="HOGENOM" id="CLU_071255_0_0_10"/>